<reference evidence="2 3" key="1">
    <citation type="journal article" date="2021" name="Commun. Biol.">
        <title>The genome of Shorea leprosula (Dipterocarpaceae) highlights the ecological relevance of drought in aseasonal tropical rainforests.</title>
        <authorList>
            <person name="Ng K.K.S."/>
            <person name="Kobayashi M.J."/>
            <person name="Fawcett J.A."/>
            <person name="Hatakeyama M."/>
            <person name="Paape T."/>
            <person name="Ng C.H."/>
            <person name="Ang C.C."/>
            <person name="Tnah L.H."/>
            <person name="Lee C.T."/>
            <person name="Nishiyama T."/>
            <person name="Sese J."/>
            <person name="O'Brien M.J."/>
            <person name="Copetti D."/>
            <person name="Mohd Noor M.I."/>
            <person name="Ong R.C."/>
            <person name="Putra M."/>
            <person name="Sireger I.Z."/>
            <person name="Indrioko S."/>
            <person name="Kosugi Y."/>
            <person name="Izuno A."/>
            <person name="Isagi Y."/>
            <person name="Lee S.L."/>
            <person name="Shimizu K.K."/>
        </authorList>
    </citation>
    <scope>NUCLEOTIDE SEQUENCE [LARGE SCALE GENOMIC DNA]</scope>
    <source>
        <strain evidence="2">214</strain>
    </source>
</reference>
<sequence>MFFQSTGTFFAAARYGSATPVPPPVISRGTGWLGVGVLINGMFGCITGTTASVPTILQRVLSWRFEVNPYSPLYVGEFNDIITVIFMSDTTVAALLAFFFDLTLNRENDESREDCGLKWWEKFSIYKSNVRNDEFYALPCCLNKLFPAL</sequence>
<organism evidence="2 3">
    <name type="scientific">Rubroshorea leprosula</name>
    <dbReference type="NCBI Taxonomy" id="152421"/>
    <lineage>
        <taxon>Eukaryota</taxon>
        <taxon>Viridiplantae</taxon>
        <taxon>Streptophyta</taxon>
        <taxon>Embryophyta</taxon>
        <taxon>Tracheophyta</taxon>
        <taxon>Spermatophyta</taxon>
        <taxon>Magnoliopsida</taxon>
        <taxon>eudicotyledons</taxon>
        <taxon>Gunneridae</taxon>
        <taxon>Pentapetalae</taxon>
        <taxon>rosids</taxon>
        <taxon>malvids</taxon>
        <taxon>Malvales</taxon>
        <taxon>Dipterocarpaceae</taxon>
        <taxon>Rubroshorea</taxon>
    </lineage>
</organism>
<dbReference type="EMBL" id="BPVZ01000036">
    <property type="protein sequence ID" value="GKV12321.1"/>
    <property type="molecule type" value="Genomic_DNA"/>
</dbReference>
<keyword evidence="3" id="KW-1185">Reference proteome</keyword>
<dbReference type="PANTHER" id="PTHR11119">
    <property type="entry name" value="XANTHINE-URACIL / VITAMIN C PERMEASE FAMILY MEMBER"/>
    <property type="match status" value="1"/>
</dbReference>
<dbReference type="Proteomes" id="UP001054252">
    <property type="component" value="Unassembled WGS sequence"/>
</dbReference>
<evidence type="ECO:0000313" key="3">
    <source>
        <dbReference type="Proteomes" id="UP001054252"/>
    </source>
</evidence>
<proteinExistence type="inferred from homology"/>
<protein>
    <submittedName>
        <fullName evidence="2">Uncharacterized protein</fullName>
    </submittedName>
</protein>
<evidence type="ECO:0000313" key="2">
    <source>
        <dbReference type="EMBL" id="GKV12321.1"/>
    </source>
</evidence>
<gene>
    <name evidence="2" type="ORF">SLEP1_g23480</name>
</gene>
<name>A0AAV5JHR4_9ROSI</name>
<dbReference type="AlphaFoldDB" id="A0AAV5JHR4"/>
<comment type="similarity">
    <text evidence="1">Belongs to the nucleobase:cation symporter-2 (NCS2) (TC 2.A.40) family.</text>
</comment>
<comment type="caution">
    <text evidence="2">The sequence shown here is derived from an EMBL/GenBank/DDBJ whole genome shotgun (WGS) entry which is preliminary data.</text>
</comment>
<accession>A0AAV5JHR4</accession>
<evidence type="ECO:0000256" key="1">
    <source>
        <dbReference type="ARBA" id="ARBA00008821"/>
    </source>
</evidence>